<dbReference type="Pfam" id="PF13487">
    <property type="entry name" value="HD_5"/>
    <property type="match status" value="1"/>
</dbReference>
<dbReference type="InterPro" id="IPR037522">
    <property type="entry name" value="HD_GYP_dom"/>
</dbReference>
<dbReference type="EMBL" id="JAGGKG010000018">
    <property type="protein sequence ID" value="MBP1906775.1"/>
    <property type="molecule type" value="Genomic_DNA"/>
</dbReference>
<dbReference type="PANTHER" id="PTHR43155:SF2">
    <property type="entry name" value="CYCLIC DI-GMP PHOSPHODIESTERASE PA4108"/>
    <property type="match status" value="1"/>
</dbReference>
<dbReference type="SUPFAM" id="SSF109604">
    <property type="entry name" value="HD-domain/PDEase-like"/>
    <property type="match status" value="1"/>
</dbReference>
<evidence type="ECO:0000313" key="3">
    <source>
        <dbReference type="Proteomes" id="UP001519272"/>
    </source>
</evidence>
<dbReference type="CDD" id="cd00077">
    <property type="entry name" value="HDc"/>
    <property type="match status" value="1"/>
</dbReference>
<accession>A0ABS4FW78</accession>
<dbReference type="PANTHER" id="PTHR43155">
    <property type="entry name" value="CYCLIC DI-GMP PHOSPHODIESTERASE PA4108-RELATED"/>
    <property type="match status" value="1"/>
</dbReference>
<comment type="caution">
    <text evidence="2">The sequence shown here is derived from an EMBL/GenBank/DDBJ whole genome shotgun (WGS) entry which is preliminary data.</text>
</comment>
<reference evidence="2 3" key="1">
    <citation type="submission" date="2021-03" db="EMBL/GenBank/DDBJ databases">
        <title>Genomic Encyclopedia of Type Strains, Phase IV (KMG-IV): sequencing the most valuable type-strain genomes for metagenomic binning, comparative biology and taxonomic classification.</title>
        <authorList>
            <person name="Goeker M."/>
        </authorList>
    </citation>
    <scope>NUCLEOTIDE SEQUENCE [LARGE SCALE GENOMIC DNA]</scope>
    <source>
        <strain evidence="2 3">DSM 14349</strain>
    </source>
</reference>
<evidence type="ECO:0000259" key="1">
    <source>
        <dbReference type="PROSITE" id="PS51832"/>
    </source>
</evidence>
<dbReference type="RefSeq" id="WP_210090424.1">
    <property type="nucleotide sequence ID" value="NZ_JAGGKG010000018.1"/>
</dbReference>
<sequence length="371" mass="41782">MRLISINSLLPGMRLGKKIYNEDGMILLSENAELTDSIIRRLKMYGLDLVYIADERTEDIIIHDMIEDETRRRALSEIRDNFRKFTGPAVKSMTYPYLGKTFSSLVESIMDDLSAREDVMIMMMNINSMDHYLYRHSLNVCIYTVLLGQIHGYSKDELLVLGLGALLHDIGKTQLPLSLLNKPGKLTDDEYTLMKTHTEAGFNMLKDEAGIPLLSAHCAYQHHERIDGSGYPRGISGNDIHEFARWLGIVDSFDAMTTHRVYRSAMLPHQALEVLYTGSGTWYEKSKLEVFRDRVVIYPLGLTVKLSTGQRGVVAKINSDIPQRPVIRIISDEYGEPLKAPIDVDLSRQLSITIVEVDGLGVMGSQVSPSA</sequence>
<feature type="domain" description="HD-GYP" evidence="1">
    <location>
        <begin position="111"/>
        <end position="307"/>
    </location>
</feature>
<dbReference type="Gene3D" id="1.10.3210.10">
    <property type="entry name" value="Hypothetical protein af1432"/>
    <property type="match status" value="1"/>
</dbReference>
<gene>
    <name evidence="2" type="ORF">J2Z32_003439</name>
</gene>
<dbReference type="Proteomes" id="UP001519272">
    <property type="component" value="Unassembled WGS sequence"/>
</dbReference>
<name>A0ABS4FW78_9BACL</name>
<keyword evidence="3" id="KW-1185">Reference proteome</keyword>
<dbReference type="PROSITE" id="PS51832">
    <property type="entry name" value="HD_GYP"/>
    <property type="match status" value="1"/>
</dbReference>
<organism evidence="2 3">
    <name type="scientific">Paenibacillus turicensis</name>
    <dbReference type="NCBI Taxonomy" id="160487"/>
    <lineage>
        <taxon>Bacteria</taxon>
        <taxon>Bacillati</taxon>
        <taxon>Bacillota</taxon>
        <taxon>Bacilli</taxon>
        <taxon>Bacillales</taxon>
        <taxon>Paenibacillaceae</taxon>
        <taxon>Paenibacillus</taxon>
    </lineage>
</organism>
<dbReference type="SMART" id="SM00471">
    <property type="entry name" value="HDc"/>
    <property type="match status" value="1"/>
</dbReference>
<protein>
    <submittedName>
        <fullName evidence="2">HD-GYP domain-containing protein (C-di-GMP phosphodiesterase class II)</fullName>
    </submittedName>
</protein>
<proteinExistence type="predicted"/>
<evidence type="ECO:0000313" key="2">
    <source>
        <dbReference type="EMBL" id="MBP1906775.1"/>
    </source>
</evidence>
<dbReference type="InterPro" id="IPR003607">
    <property type="entry name" value="HD/PDEase_dom"/>
</dbReference>